<gene>
    <name evidence="1" type="ordered locus">SCATT_21480</name>
</gene>
<accession>G8X284</accession>
<reference evidence="2" key="1">
    <citation type="submission" date="2011-12" db="EMBL/GenBank/DDBJ databases">
        <title>Complete genome sequence of Streptomyces cattleya strain DSM 46488.</title>
        <authorList>
            <person name="Ou H.-Y."/>
            <person name="Li P."/>
            <person name="Zhao C."/>
            <person name="O'Hagan D."/>
            <person name="Deng Z."/>
        </authorList>
    </citation>
    <scope>NUCLEOTIDE SEQUENCE [LARGE SCALE GENOMIC DNA]</scope>
    <source>
        <strain evidence="2">ATCC 35852 / DSM 46488 / JCM 4925 / NBRC 14057 / NRRL 8057</strain>
    </source>
</reference>
<dbReference type="KEGG" id="scy:SCATT_21480"/>
<proteinExistence type="predicted"/>
<dbReference type="EMBL" id="CP003219">
    <property type="protein sequence ID" value="AEW94519.1"/>
    <property type="molecule type" value="Genomic_DNA"/>
</dbReference>
<dbReference type="InterPro" id="IPR036890">
    <property type="entry name" value="HATPase_C_sf"/>
</dbReference>
<protein>
    <recommendedName>
        <fullName evidence="3">Histidine kinase/HSP90-like ATPase domain-containing protein</fullName>
    </recommendedName>
</protein>
<name>G8X284_STREN</name>
<dbReference type="STRING" id="1003195.SCATT_21480"/>
<sequence length="122" mass="13566">MSSAWLRRQFIDDRPGVCLVTNDVRNVSNRDVDRLGSDPVPTGRITCRRWPRHPRSVARARAELGEVLADWGLEDIAEAAILVLSELLTNSVRHAHVAAGRQIKPAFCERARASGSRSTTRP</sequence>
<dbReference type="Proteomes" id="UP000007842">
    <property type="component" value="Chromosome"/>
</dbReference>
<evidence type="ECO:0000313" key="1">
    <source>
        <dbReference type="EMBL" id="AEW94519.1"/>
    </source>
</evidence>
<evidence type="ECO:0008006" key="3">
    <source>
        <dbReference type="Google" id="ProtNLM"/>
    </source>
</evidence>
<evidence type="ECO:0000313" key="2">
    <source>
        <dbReference type="Proteomes" id="UP000007842"/>
    </source>
</evidence>
<dbReference type="Gene3D" id="3.30.565.10">
    <property type="entry name" value="Histidine kinase-like ATPase, C-terminal domain"/>
    <property type="match status" value="1"/>
</dbReference>
<dbReference type="PATRIC" id="fig|1003195.29.peg.2155"/>
<dbReference type="AlphaFoldDB" id="G8X284"/>
<dbReference type="HOGENOM" id="CLU_2025368_0_0_11"/>
<organism evidence="1 2">
    <name type="scientific">Streptantibioticus cattleyicolor (strain ATCC 35852 / DSM 46488 / JCM 4925 / NBRC 14057 / NRRL 8057)</name>
    <name type="common">Streptomyces cattleya</name>
    <dbReference type="NCBI Taxonomy" id="1003195"/>
    <lineage>
        <taxon>Bacteria</taxon>
        <taxon>Bacillati</taxon>
        <taxon>Actinomycetota</taxon>
        <taxon>Actinomycetes</taxon>
        <taxon>Kitasatosporales</taxon>
        <taxon>Streptomycetaceae</taxon>
        <taxon>Streptantibioticus</taxon>
    </lineage>
</organism>
<keyword evidence="2" id="KW-1185">Reference proteome</keyword>